<evidence type="ECO:0000256" key="2">
    <source>
        <dbReference type="ARBA" id="ARBA00022692"/>
    </source>
</evidence>
<evidence type="ECO:0000256" key="5">
    <source>
        <dbReference type="SAM" id="MobiDB-lite"/>
    </source>
</evidence>
<feature type="transmembrane region" description="Helical" evidence="6">
    <location>
        <begin position="146"/>
        <end position="167"/>
    </location>
</feature>
<evidence type="ECO:0000256" key="6">
    <source>
        <dbReference type="SAM" id="Phobius"/>
    </source>
</evidence>
<name>A0A0A6VPH2_KOCRO</name>
<dbReference type="GO" id="GO:0005886">
    <property type="term" value="C:plasma membrane"/>
    <property type="evidence" value="ECO:0007669"/>
    <property type="project" value="UniProtKB-SubCell"/>
</dbReference>
<feature type="transmembrane region" description="Helical" evidence="6">
    <location>
        <begin position="113"/>
        <end position="134"/>
    </location>
</feature>
<dbReference type="PANTHER" id="PTHR23508">
    <property type="entry name" value="CARBOXYLIC ACID TRANSPORTER PROTEIN HOMOLOG"/>
    <property type="match status" value="1"/>
</dbReference>
<dbReference type="Gene3D" id="1.20.1250.20">
    <property type="entry name" value="MFS general substrate transporter like domains"/>
    <property type="match status" value="2"/>
</dbReference>
<organism evidence="8 9">
    <name type="scientific">Kocuria rosea subsp. polaris</name>
    <dbReference type="NCBI Taxonomy" id="136273"/>
    <lineage>
        <taxon>Bacteria</taxon>
        <taxon>Bacillati</taxon>
        <taxon>Actinomycetota</taxon>
        <taxon>Actinomycetes</taxon>
        <taxon>Micrococcales</taxon>
        <taxon>Micrococcaceae</taxon>
        <taxon>Kocuria</taxon>
    </lineage>
</organism>
<feature type="transmembrane region" description="Helical" evidence="6">
    <location>
        <begin position="346"/>
        <end position="370"/>
    </location>
</feature>
<feature type="transmembrane region" description="Helical" evidence="6">
    <location>
        <begin position="87"/>
        <end position="107"/>
    </location>
</feature>
<comment type="subcellular location">
    <subcellularLocation>
        <location evidence="1">Cell membrane</location>
        <topology evidence="1">Multi-pass membrane protein</topology>
    </subcellularLocation>
</comment>
<dbReference type="PROSITE" id="PS50850">
    <property type="entry name" value="MFS"/>
    <property type="match status" value="1"/>
</dbReference>
<feature type="transmembrane region" description="Helical" evidence="6">
    <location>
        <begin position="382"/>
        <end position="404"/>
    </location>
</feature>
<feature type="transmembrane region" description="Helical" evidence="6">
    <location>
        <begin position="173"/>
        <end position="194"/>
    </location>
</feature>
<keyword evidence="4 6" id="KW-0472">Membrane</keyword>
<dbReference type="InterPro" id="IPR020846">
    <property type="entry name" value="MFS_dom"/>
</dbReference>
<sequence length="459" mass="48314">MTSPTTAAWPVPPKTTNRVLLACWLAILAEGYDVGVLGAVLPALAEHREWNLTPLELGGLGSYALVGMLIGAMVIGTLSDRIGRRRMLLVSMAIFTTMQLGAALAPTPEVFGLFRLLGGLGMGGIIPVAAALTIEYSAPRRRSFNYGVMYSGYSLGILAAALVAIVLLPTLGWRWVVGVGFLPVVLLPLVARLLPESLEYLMGKGRREEAARLAERLHVAPFVEGDWTPVRSEEAKARSVGWKQSLAAMFSGGYLTATVFFWVSLFCGMVLVYGLNTWLPSIMRSAGYELGPALTFLVVFSLASAAGGIALGRAADAYGKKLILVVFYLLGGAGILLLMFPNSIVVNYVFVALAGIGSISTSLVLTGWVAEYYPAHSRATATGWALSFARIGAISGPLIGGWIGSMALPFQWNFIVFAAVALVAAGSVALIPQFPGPAGPAARRGRSGRAETAPAAPGA</sequence>
<dbReference type="SUPFAM" id="SSF103473">
    <property type="entry name" value="MFS general substrate transporter"/>
    <property type="match status" value="1"/>
</dbReference>
<dbReference type="OrthoDB" id="9787026at2"/>
<dbReference type="PROSITE" id="PS00217">
    <property type="entry name" value="SUGAR_TRANSPORT_2"/>
    <property type="match status" value="1"/>
</dbReference>
<dbReference type="InterPro" id="IPR005829">
    <property type="entry name" value="Sugar_transporter_CS"/>
</dbReference>
<evidence type="ECO:0000259" key="7">
    <source>
        <dbReference type="PROSITE" id="PS50850"/>
    </source>
</evidence>
<evidence type="ECO:0000256" key="1">
    <source>
        <dbReference type="ARBA" id="ARBA00004651"/>
    </source>
</evidence>
<evidence type="ECO:0000256" key="4">
    <source>
        <dbReference type="ARBA" id="ARBA00023136"/>
    </source>
</evidence>
<feature type="domain" description="Major facilitator superfamily (MFS) profile" evidence="7">
    <location>
        <begin position="19"/>
        <end position="436"/>
    </location>
</feature>
<dbReference type="PANTHER" id="PTHR23508:SF10">
    <property type="entry name" value="CARBOXYLIC ACID TRANSPORTER PROTEIN HOMOLOG"/>
    <property type="match status" value="1"/>
</dbReference>
<gene>
    <name evidence="8" type="ORF">GY22_16450</name>
</gene>
<feature type="transmembrane region" description="Helical" evidence="6">
    <location>
        <begin position="57"/>
        <end position="75"/>
    </location>
</feature>
<feature type="transmembrane region" description="Helical" evidence="6">
    <location>
        <begin position="322"/>
        <end position="340"/>
    </location>
</feature>
<feature type="transmembrane region" description="Helical" evidence="6">
    <location>
        <begin position="246"/>
        <end position="273"/>
    </location>
</feature>
<feature type="transmembrane region" description="Helical" evidence="6">
    <location>
        <begin position="21"/>
        <end position="45"/>
    </location>
</feature>
<accession>A0A0A6VPH2</accession>
<dbReference type="Pfam" id="PF07690">
    <property type="entry name" value="MFS_1"/>
    <property type="match status" value="1"/>
</dbReference>
<keyword evidence="3 6" id="KW-1133">Transmembrane helix</keyword>
<feature type="transmembrane region" description="Helical" evidence="6">
    <location>
        <begin position="410"/>
        <end position="431"/>
    </location>
</feature>
<feature type="region of interest" description="Disordered" evidence="5">
    <location>
        <begin position="437"/>
        <end position="459"/>
    </location>
</feature>
<keyword evidence="2 6" id="KW-0812">Transmembrane</keyword>
<evidence type="ECO:0000256" key="3">
    <source>
        <dbReference type="ARBA" id="ARBA00022989"/>
    </source>
</evidence>
<evidence type="ECO:0000313" key="8">
    <source>
        <dbReference type="EMBL" id="KHD96278.1"/>
    </source>
</evidence>
<proteinExistence type="predicted"/>
<dbReference type="EMBL" id="JSUH01000022">
    <property type="protein sequence ID" value="KHD96278.1"/>
    <property type="molecule type" value="Genomic_DNA"/>
</dbReference>
<reference evidence="8 9" key="1">
    <citation type="journal article" date="2003" name="Int. J. Syst. Evol. Microbiol.">
        <title>Kocuria polaris sp. nov., an orange-pigmented psychrophilic bacterium isolated from an Antarctic cyanobacterial mat sample.</title>
        <authorList>
            <person name="Reddy G.S."/>
            <person name="Prakash J.S."/>
            <person name="Prabahar V."/>
            <person name="Matsumoto G.I."/>
            <person name="Stackebrandt E."/>
            <person name="Shivaji S."/>
        </authorList>
    </citation>
    <scope>NUCLEOTIDE SEQUENCE [LARGE SCALE GENOMIC DNA]</scope>
    <source>
        <strain evidence="8 9">CMS 76or</strain>
    </source>
</reference>
<protein>
    <submittedName>
        <fullName evidence="8">Major facilitator transporter</fullName>
    </submittedName>
</protein>
<keyword evidence="9" id="KW-1185">Reference proteome</keyword>
<dbReference type="InterPro" id="IPR036259">
    <property type="entry name" value="MFS_trans_sf"/>
</dbReference>
<evidence type="ECO:0000313" key="9">
    <source>
        <dbReference type="Proteomes" id="UP000030466"/>
    </source>
</evidence>
<dbReference type="GO" id="GO:0046943">
    <property type="term" value="F:carboxylic acid transmembrane transporter activity"/>
    <property type="evidence" value="ECO:0007669"/>
    <property type="project" value="TreeGrafter"/>
</dbReference>
<dbReference type="AlphaFoldDB" id="A0A0A6VPH2"/>
<dbReference type="InterPro" id="IPR011701">
    <property type="entry name" value="MFS"/>
</dbReference>
<feature type="transmembrane region" description="Helical" evidence="6">
    <location>
        <begin position="293"/>
        <end position="315"/>
    </location>
</feature>
<dbReference type="RefSeq" id="WP_035930331.1">
    <property type="nucleotide sequence ID" value="NZ_JSUH01000022.1"/>
</dbReference>
<comment type="caution">
    <text evidence="8">The sequence shown here is derived from an EMBL/GenBank/DDBJ whole genome shotgun (WGS) entry which is preliminary data.</text>
</comment>
<dbReference type="PROSITE" id="PS00216">
    <property type="entry name" value="SUGAR_TRANSPORT_1"/>
    <property type="match status" value="1"/>
</dbReference>
<dbReference type="Proteomes" id="UP000030466">
    <property type="component" value="Unassembled WGS sequence"/>
</dbReference>